<evidence type="ECO:0000256" key="2">
    <source>
        <dbReference type="SAM" id="MobiDB-lite"/>
    </source>
</evidence>
<dbReference type="Gene3D" id="3.20.20.70">
    <property type="entry name" value="Aldolase class I"/>
    <property type="match status" value="1"/>
</dbReference>
<reference evidence="3 4" key="1">
    <citation type="submission" date="2024-02" db="EMBL/GenBank/DDBJ databases">
        <title>A draft genome for the cacao thread blight pathogen Marasmius crinis-equi.</title>
        <authorList>
            <person name="Cohen S.P."/>
            <person name="Baruah I.K."/>
            <person name="Amoako-Attah I."/>
            <person name="Bukari Y."/>
            <person name="Meinhardt L.W."/>
            <person name="Bailey B.A."/>
        </authorList>
    </citation>
    <scope>NUCLEOTIDE SEQUENCE [LARGE SCALE GENOMIC DNA]</scope>
    <source>
        <strain evidence="3 4">GH-76</strain>
    </source>
</reference>
<dbReference type="EMBL" id="JBAHYK010001596">
    <property type="protein sequence ID" value="KAL0567391.1"/>
    <property type="molecule type" value="Genomic_DNA"/>
</dbReference>
<dbReference type="PANTHER" id="PTHR10683:SF34">
    <property type="entry name" value="TRANSALDOLASE"/>
    <property type="match status" value="1"/>
</dbReference>
<organism evidence="3 4">
    <name type="scientific">Marasmius crinis-equi</name>
    <dbReference type="NCBI Taxonomy" id="585013"/>
    <lineage>
        <taxon>Eukaryota</taxon>
        <taxon>Fungi</taxon>
        <taxon>Dikarya</taxon>
        <taxon>Basidiomycota</taxon>
        <taxon>Agaricomycotina</taxon>
        <taxon>Agaricomycetes</taxon>
        <taxon>Agaricomycetidae</taxon>
        <taxon>Agaricales</taxon>
        <taxon>Marasmiineae</taxon>
        <taxon>Marasmiaceae</taxon>
        <taxon>Marasmius</taxon>
    </lineage>
</organism>
<protein>
    <submittedName>
        <fullName evidence="3">Uncharacterized protein</fullName>
    </submittedName>
</protein>
<evidence type="ECO:0000313" key="3">
    <source>
        <dbReference type="EMBL" id="KAL0567391.1"/>
    </source>
</evidence>
<evidence type="ECO:0000256" key="1">
    <source>
        <dbReference type="ARBA" id="ARBA00023270"/>
    </source>
</evidence>
<feature type="region of interest" description="Disordered" evidence="2">
    <location>
        <begin position="511"/>
        <end position="533"/>
    </location>
</feature>
<dbReference type="InterPro" id="IPR001585">
    <property type="entry name" value="TAL/FSA"/>
</dbReference>
<comment type="caution">
    <text evidence="3">The sequence shown here is derived from an EMBL/GenBank/DDBJ whole genome shotgun (WGS) entry which is preliminary data.</text>
</comment>
<evidence type="ECO:0000313" key="4">
    <source>
        <dbReference type="Proteomes" id="UP001465976"/>
    </source>
</evidence>
<dbReference type="SUPFAM" id="SSF51569">
    <property type="entry name" value="Aldolase"/>
    <property type="match status" value="1"/>
</dbReference>
<dbReference type="InterPro" id="IPR013785">
    <property type="entry name" value="Aldolase_TIM"/>
</dbReference>
<dbReference type="Pfam" id="PF00923">
    <property type="entry name" value="TAL_FSA"/>
    <property type="match status" value="1"/>
</dbReference>
<gene>
    <name evidence="3" type="ORF">V5O48_014601</name>
</gene>
<dbReference type="PANTHER" id="PTHR10683">
    <property type="entry name" value="TRANSALDOLASE"/>
    <property type="match status" value="1"/>
</dbReference>
<proteinExistence type="predicted"/>
<accession>A0ABR3EWW3</accession>
<name>A0ABR3EWW3_9AGAR</name>
<dbReference type="Proteomes" id="UP001465976">
    <property type="component" value="Unassembled WGS sequence"/>
</dbReference>
<keyword evidence="1" id="KW-0704">Schiff base</keyword>
<sequence length="576" mass="64038">MASGTHRQDMDIDTDLVDEMESRIEAAFQQTGSSGVRVEGSSGPQDLRVSHWRQGVYEVDRKEKERLQKVHDAQAERRRRQEEDVRMWLAARTGNPKAAGKENVDAYDLGKGPSRLKKGLPRRKPHIPKEMVIYDGLQLNLLTQFDLTASGIFSPSTLLEFIGRTVVIGEKSEEVLIPDDHLGYHLWVAVNKSLSDPLLMDSFQSILHQNDDHRRSLLLECVFEQLIVELATANADRLHTTPHNPKEIHLFVDPRKNDDVKATVRSARRIVALFRHQHENGRESFNDEVEIYVSIAATEKGIIASRELEKTGIKTNLTQVSSVEHALACTSHAGASCVTINVARAAEITLLAGELDGVVLNKTATESVRIIAGPDPISNINASTRLPGAHADAAASLLVSSSADNENYDDGDVRQDCQSLDLMRTLSAESRSVFIGTMFPMLGAWKVCMDRAQKMVYRELETQYHTKIFDLKALCSSWKAQPEKAVTQADDGGRSVDIHQPKVREDKLTFRGSSTQGVAASPSPLGPGGDAFPREDDLDLFAVEMREAGSEKEREERETAIIDNIIRNVLEEEECF</sequence>
<keyword evidence="4" id="KW-1185">Reference proteome</keyword>